<keyword evidence="1" id="KW-0472">Membrane</keyword>
<feature type="transmembrane region" description="Helical" evidence="1">
    <location>
        <begin position="34"/>
        <end position="53"/>
    </location>
</feature>
<comment type="caution">
    <text evidence="2">The sequence shown here is derived from an EMBL/GenBank/DDBJ whole genome shotgun (WGS) entry which is preliminary data.</text>
</comment>
<dbReference type="Proteomes" id="UP000710849">
    <property type="component" value="Unassembled WGS sequence"/>
</dbReference>
<proteinExistence type="predicted"/>
<dbReference type="RefSeq" id="XP_038738516.1">
    <property type="nucleotide sequence ID" value="XM_038871155.1"/>
</dbReference>
<protein>
    <submittedName>
        <fullName evidence="2">Uncharacterized protein</fullName>
    </submittedName>
</protein>
<dbReference type="AlphaFoldDB" id="A0A9P5IZ96"/>
<keyword evidence="1" id="KW-1133">Transmembrane helix</keyword>
<evidence type="ECO:0000313" key="2">
    <source>
        <dbReference type="EMBL" id="KAF7955386.1"/>
    </source>
</evidence>
<gene>
    <name evidence="2" type="ORF">EAE97_000645</name>
</gene>
<keyword evidence="1" id="KW-0812">Transmembrane</keyword>
<name>A0A9P5IZ96_9HELO</name>
<organism evidence="2 3">
    <name type="scientific">Botrytis byssoidea</name>
    <dbReference type="NCBI Taxonomy" id="139641"/>
    <lineage>
        <taxon>Eukaryota</taxon>
        <taxon>Fungi</taxon>
        <taxon>Dikarya</taxon>
        <taxon>Ascomycota</taxon>
        <taxon>Pezizomycotina</taxon>
        <taxon>Leotiomycetes</taxon>
        <taxon>Helotiales</taxon>
        <taxon>Sclerotiniaceae</taxon>
        <taxon>Botrytis</taxon>
    </lineage>
</organism>
<keyword evidence="3" id="KW-1185">Reference proteome</keyword>
<reference evidence="2 3" key="1">
    <citation type="journal article" date="2020" name="Genome Biol. Evol.">
        <title>Comparative genomics of Sclerotiniaceae.</title>
        <authorList>
            <person name="Valero Jimenez C.A."/>
            <person name="Steentjes M."/>
            <person name="Scholten O.E."/>
            <person name="Van Kan J.A.L."/>
        </authorList>
    </citation>
    <scope>NUCLEOTIDE SEQUENCE [LARGE SCALE GENOMIC DNA]</scope>
    <source>
        <strain evidence="2 3">MUCL 94</strain>
    </source>
</reference>
<evidence type="ECO:0000313" key="3">
    <source>
        <dbReference type="Proteomes" id="UP000710849"/>
    </source>
</evidence>
<dbReference type="GeneID" id="62144234"/>
<dbReference type="EMBL" id="RCSW01000001">
    <property type="protein sequence ID" value="KAF7955386.1"/>
    <property type="molecule type" value="Genomic_DNA"/>
</dbReference>
<evidence type="ECO:0000256" key="1">
    <source>
        <dbReference type="SAM" id="Phobius"/>
    </source>
</evidence>
<sequence>MIGSEVPSSYAILPLHQKNLETSLTNSRKRRKNLLLLTVVFIIAVMILQRRYYYMRFSAAQHAINLISHTPKTSSSLEFSSSNINLEVENRRILDI</sequence>
<accession>A0A9P5IZ96</accession>